<evidence type="ECO:0000256" key="4">
    <source>
        <dbReference type="PROSITE-ProRule" id="PRU00742"/>
    </source>
</evidence>
<dbReference type="PANTHER" id="PTHR43782">
    <property type="entry name" value="ARGINASE"/>
    <property type="match status" value="1"/>
</dbReference>
<dbReference type="PROSITE" id="PS51409">
    <property type="entry name" value="ARGINASE_2"/>
    <property type="match status" value="1"/>
</dbReference>
<evidence type="ECO:0000313" key="6">
    <source>
        <dbReference type="Proteomes" id="UP000317023"/>
    </source>
</evidence>
<accession>A0A546Y9D0</accession>
<sequence length="296" mass="31983">MIDPRNVLRLNLPLWQGGDNPDYYIGGRVLSAIAPDPEGPVETIAVPPPADSGARPVSAGIRSREVNLAILDQVHAAIGRHNPDAIVTLGGDCLVNLGPVSYLNSRYRDDLAVIWIDAHPDVMTAGQYPNAHAHLLAMLMGEGDADFVATVPNRVKPENVLYVGLTETTPYETDFITKHGIARLSPEDLQNSVAPVTAWLKARGLKHAAIHFDLDVLDPGLYDFLLFRNPSARPGAFDGVAKGRMTLSQIQQILLSISSVSDIVGLAITEYLPWSVIELSRELRKLPLLGNAGGAR</sequence>
<dbReference type="CDD" id="cd09999">
    <property type="entry name" value="Arginase-like_1"/>
    <property type="match status" value="1"/>
</dbReference>
<dbReference type="AlphaFoldDB" id="A0A546Y9D0"/>
<dbReference type="PRINTS" id="PR00116">
    <property type="entry name" value="ARGINASE"/>
</dbReference>
<dbReference type="EMBL" id="SGOE01000001">
    <property type="protein sequence ID" value="TRB09575.1"/>
    <property type="molecule type" value="Genomic_DNA"/>
</dbReference>
<keyword evidence="1" id="KW-0479">Metal-binding</keyword>
<dbReference type="InterPro" id="IPR023696">
    <property type="entry name" value="Ureohydrolase_dom_sf"/>
</dbReference>
<dbReference type="RefSeq" id="WP_142855716.1">
    <property type="nucleotide sequence ID" value="NZ_SGOE01000001.1"/>
</dbReference>
<dbReference type="Gene3D" id="3.40.800.10">
    <property type="entry name" value="Ureohydrolase domain"/>
    <property type="match status" value="1"/>
</dbReference>
<comment type="similarity">
    <text evidence="4">Belongs to the arginase family.</text>
</comment>
<dbReference type="Proteomes" id="UP000317023">
    <property type="component" value="Unassembled WGS sequence"/>
</dbReference>
<dbReference type="GO" id="GO:0030145">
    <property type="term" value="F:manganese ion binding"/>
    <property type="evidence" value="ECO:0007669"/>
    <property type="project" value="TreeGrafter"/>
</dbReference>
<gene>
    <name evidence="5" type="ORF">EXN61_06910</name>
</gene>
<dbReference type="GO" id="GO:0005829">
    <property type="term" value="C:cytosol"/>
    <property type="evidence" value="ECO:0007669"/>
    <property type="project" value="TreeGrafter"/>
</dbReference>
<organism evidence="5 6">
    <name type="scientific">Agrobacterium tumefaciens</name>
    <dbReference type="NCBI Taxonomy" id="358"/>
    <lineage>
        <taxon>Bacteria</taxon>
        <taxon>Pseudomonadati</taxon>
        <taxon>Pseudomonadota</taxon>
        <taxon>Alphaproteobacteria</taxon>
        <taxon>Hyphomicrobiales</taxon>
        <taxon>Rhizobiaceae</taxon>
        <taxon>Rhizobium/Agrobacterium group</taxon>
        <taxon>Agrobacterium</taxon>
        <taxon>Agrobacterium tumefaciens complex</taxon>
    </lineage>
</organism>
<evidence type="ECO:0000256" key="3">
    <source>
        <dbReference type="ARBA" id="ARBA00023211"/>
    </source>
</evidence>
<name>A0A546Y9D0_AGRTU</name>
<dbReference type="GO" id="GO:0004053">
    <property type="term" value="F:arginase activity"/>
    <property type="evidence" value="ECO:0007669"/>
    <property type="project" value="TreeGrafter"/>
</dbReference>
<keyword evidence="3" id="KW-0464">Manganese</keyword>
<evidence type="ECO:0000256" key="2">
    <source>
        <dbReference type="ARBA" id="ARBA00022801"/>
    </source>
</evidence>
<dbReference type="PANTHER" id="PTHR43782:SF3">
    <property type="entry name" value="ARGINASE"/>
    <property type="match status" value="1"/>
</dbReference>
<keyword evidence="2" id="KW-0378">Hydrolase</keyword>
<protein>
    <submittedName>
        <fullName evidence="5">Arginase family protein</fullName>
    </submittedName>
</protein>
<dbReference type="Pfam" id="PF00491">
    <property type="entry name" value="Arginase"/>
    <property type="match status" value="1"/>
</dbReference>
<dbReference type="InterPro" id="IPR006035">
    <property type="entry name" value="Ureohydrolase"/>
</dbReference>
<reference evidence="5 6" key="1">
    <citation type="journal article" date="2019" name="Appl. Microbiol. Biotechnol.">
        <title>Differential efficiency of wild type rhizogenic strains for rol gene transformation of plants.</title>
        <authorList>
            <person name="Desmet S."/>
            <person name="De Keyser E."/>
            <person name="Van Vaerenbergh J."/>
            <person name="Baeyen S."/>
            <person name="Van Huylenbroeck J."/>
            <person name="Geelen D."/>
            <person name="Dhooghe E."/>
        </authorList>
    </citation>
    <scope>NUCLEOTIDE SEQUENCE [LARGE SCALE GENOMIC DNA]</scope>
    <source>
        <strain evidence="5 6">MAFF210266</strain>
    </source>
</reference>
<evidence type="ECO:0000256" key="1">
    <source>
        <dbReference type="ARBA" id="ARBA00022723"/>
    </source>
</evidence>
<dbReference type="SUPFAM" id="SSF52768">
    <property type="entry name" value="Arginase/deacetylase"/>
    <property type="match status" value="1"/>
</dbReference>
<proteinExistence type="inferred from homology"/>
<comment type="caution">
    <text evidence="5">The sequence shown here is derived from an EMBL/GenBank/DDBJ whole genome shotgun (WGS) entry which is preliminary data.</text>
</comment>
<evidence type="ECO:0000313" key="5">
    <source>
        <dbReference type="EMBL" id="TRB09575.1"/>
    </source>
</evidence>